<proteinExistence type="predicted"/>
<feature type="compositionally biased region" description="Basic and acidic residues" evidence="1">
    <location>
        <begin position="1320"/>
        <end position="1334"/>
    </location>
</feature>
<feature type="compositionally biased region" description="Basic and acidic residues" evidence="1">
    <location>
        <begin position="1384"/>
        <end position="1400"/>
    </location>
</feature>
<dbReference type="OrthoDB" id="6776738at2759"/>
<dbReference type="EMBL" id="QKKF02010263">
    <property type="protein sequence ID" value="RZF44891.1"/>
    <property type="molecule type" value="Genomic_DNA"/>
</dbReference>
<evidence type="ECO:0000313" key="3">
    <source>
        <dbReference type="Proteomes" id="UP000291343"/>
    </source>
</evidence>
<feature type="region of interest" description="Disordered" evidence="1">
    <location>
        <begin position="1320"/>
        <end position="1409"/>
    </location>
</feature>
<feature type="compositionally biased region" description="Low complexity" evidence="1">
    <location>
        <begin position="1372"/>
        <end position="1383"/>
    </location>
</feature>
<reference evidence="2 3" key="1">
    <citation type="journal article" date="2017" name="Gigascience">
        <title>Genome sequence of the small brown planthopper, Laodelphax striatellus.</title>
        <authorList>
            <person name="Zhu J."/>
            <person name="Jiang F."/>
            <person name="Wang X."/>
            <person name="Yang P."/>
            <person name="Bao Y."/>
            <person name="Zhao W."/>
            <person name="Wang W."/>
            <person name="Lu H."/>
            <person name="Wang Q."/>
            <person name="Cui N."/>
            <person name="Li J."/>
            <person name="Chen X."/>
            <person name="Luo L."/>
            <person name="Yu J."/>
            <person name="Kang L."/>
            <person name="Cui F."/>
        </authorList>
    </citation>
    <scope>NUCLEOTIDE SEQUENCE [LARGE SCALE GENOMIC DNA]</scope>
    <source>
        <strain evidence="2">Lst14</strain>
    </source>
</reference>
<keyword evidence="3" id="KW-1185">Reference proteome</keyword>
<accession>A0A482XHU6</accession>
<comment type="caution">
    <text evidence="2">The sequence shown here is derived from an EMBL/GenBank/DDBJ whole genome shotgun (WGS) entry which is preliminary data.</text>
</comment>
<organism evidence="2 3">
    <name type="scientific">Laodelphax striatellus</name>
    <name type="common">Small brown planthopper</name>
    <name type="synonym">Delphax striatella</name>
    <dbReference type="NCBI Taxonomy" id="195883"/>
    <lineage>
        <taxon>Eukaryota</taxon>
        <taxon>Metazoa</taxon>
        <taxon>Ecdysozoa</taxon>
        <taxon>Arthropoda</taxon>
        <taxon>Hexapoda</taxon>
        <taxon>Insecta</taxon>
        <taxon>Pterygota</taxon>
        <taxon>Neoptera</taxon>
        <taxon>Paraneoptera</taxon>
        <taxon>Hemiptera</taxon>
        <taxon>Auchenorrhyncha</taxon>
        <taxon>Fulgoroidea</taxon>
        <taxon>Delphacidae</taxon>
        <taxon>Criomorphinae</taxon>
        <taxon>Laodelphax</taxon>
    </lineage>
</organism>
<evidence type="ECO:0000256" key="1">
    <source>
        <dbReference type="SAM" id="MobiDB-lite"/>
    </source>
</evidence>
<dbReference type="Proteomes" id="UP000291343">
    <property type="component" value="Unassembled WGS sequence"/>
</dbReference>
<dbReference type="InParanoid" id="A0A482XHU6"/>
<gene>
    <name evidence="2" type="ORF">LSTR_LSTR004516</name>
</gene>
<feature type="compositionally biased region" description="Basic and acidic residues" evidence="1">
    <location>
        <begin position="1344"/>
        <end position="1353"/>
    </location>
</feature>
<evidence type="ECO:0000313" key="2">
    <source>
        <dbReference type="EMBL" id="RZF44891.1"/>
    </source>
</evidence>
<name>A0A482XHU6_LAOST</name>
<dbReference type="STRING" id="195883.A0A482XHU6"/>
<sequence length="1409" mass="158434">MKKSAPFISSLVGEIKQDNVRGALEEVESGKEADFDARCATKCLIELQLLLCKGLNENKDVNSTTDDIFRLTKKCLDTIERSGWDIGNQQLLACAYYIIKFFLVKDKLSYGKYVCTTLHRWITHNSTQLGDSDRKILAQSICHTLTYYLHSIDLKKFLESSGNNLNLVFESCKMPSALQSSDETVMKKSLVSIRWLIHKVSSLNIEVADSIHIECVESVMATYLDAGNNVGDVGSLFISYLDVMDACVSYTASKKNYQELSKILKVIETTKKIFLHKDCALCLDYCKYLIRLILIDQGLVEGHFSNVCTQSCNSLVDLSSKNIELFPWAVVFLFKTFKSFPFEYKKHDSAFPNFPTLIVSACKIQKTIIDSAVPKTNELLAKLCAFVTLIPSKIINLPKELSNSEDFLVSMFGVLEKATDYSLGLLEYAHKNGCALKEMNGYALIERILFLINPYYSANMFDKAFKLAYSFIEKLVCLSCDSCCPPQINMKFLYKVASLCSRKTGKVGCLVDAILAAICKEWSKKSATVDANEMLEHLARTKNCDQCPEEDECSTFFELLDKRKTVLLKKWSVPESILNEIKCTSIVLSELKAYRKQLQTSQGDLVLKAFKSLLKLNPSIMYAAKGLVLVLDLSTRIHIDVGKLEKERLKIQENLRKQVKECNDYESFLLLGSLLHYSTLFKIYAVRKKIQVKTVTWKAQEAPQTLNETGMFSDPHESCGPIASSELAFTKQQPLLDELEKSYNYLKAALQKMEDDCNDLDTYLEIVYSNITLTAQLYTLYHFQEKACNTWKLLHSYGEKFSHQNMRLTAVTNLLKLEAQFDESWIDDAMQIAGSLSESASERQLFYISLASSCLKSSQISDAVSHLTKVGTIFRNEKINTNFLLILGQVLLIPESAALWNGTPSSSINAFDKAFRHLYHLINTNDWEGFIDHCFLEETFLDTLMCLKRYSSSIMMPRLTYYYLTEQSSIVQKLAVPLRVAELLISLAWVDVAVHKKDDCELKLANVIAILGLERQRHVIGAGGGQSPKQPKHRRALDAAAAQSSDGMMELMVTSQQVSPVFSSRSSQKYEWSQIVLHRAECACLSCGTPKFLQLTFDLLLLQAAAYCIRSQFSQAIKYFDDALAYLQFVRGRGVSDDWIAGRQTVFYYFYNEMLVSHKNYKAAALNISKMSKHPIHMEINGVTADLITLQKDNMMYINFKNRYKEKAKLSKALSSLAVDVNTVANEHTPMKTSLPSSSLLQVSSSKGTKLPVNEKRNLLVSAKTLDFSSSDEGDDADVVDSTFVDKENNFASPILAKQRVQRNRLPAFVAQVPKSATSVRDKSTKVAAREPQRTKMAPPAAKPLREKNEAKAKITGKPRGRFEICSDPAEGASSKAGAAAVVKNEKSKKTDSQKTDKPKRAVRAVRKV</sequence>
<protein>
    <submittedName>
        <fullName evidence="2">Uncharacterized protein</fullName>
    </submittedName>
</protein>